<keyword evidence="2 5" id="KW-0812">Transmembrane</keyword>
<keyword evidence="4 5" id="KW-0472">Membrane</keyword>
<dbReference type="STRING" id="89093.SAMN04488558_11125"/>
<organism evidence="7 8">
    <name type="scientific">Ignavigranum ruoffiae</name>
    <dbReference type="NCBI Taxonomy" id="89093"/>
    <lineage>
        <taxon>Bacteria</taxon>
        <taxon>Bacillati</taxon>
        <taxon>Bacillota</taxon>
        <taxon>Bacilli</taxon>
        <taxon>Lactobacillales</taxon>
        <taxon>Aerococcaceae</taxon>
        <taxon>Ignavigranum</taxon>
    </lineage>
</organism>
<evidence type="ECO:0000256" key="2">
    <source>
        <dbReference type="ARBA" id="ARBA00022692"/>
    </source>
</evidence>
<sequence length="95" mass="10614">MKYLNTAHNIQTGEFIKALFTKSTPLYIKGMIAFALIYTIVPVDLLPDFLGPLAFLDDAVVIGLLTKLAMHLLERHQNQQITDQGQIIESQSVKS</sequence>
<evidence type="ECO:0000256" key="4">
    <source>
        <dbReference type="ARBA" id="ARBA00023136"/>
    </source>
</evidence>
<accession>A0A1H9G4W7</accession>
<feature type="transmembrane region" description="Helical" evidence="5">
    <location>
        <begin position="26"/>
        <end position="43"/>
    </location>
</feature>
<dbReference type="RefSeq" id="WP_092572560.1">
    <property type="nucleotide sequence ID" value="NZ_CALUDV010000015.1"/>
</dbReference>
<evidence type="ECO:0000313" key="7">
    <source>
        <dbReference type="EMBL" id="SEQ44818.1"/>
    </source>
</evidence>
<dbReference type="AlphaFoldDB" id="A0A1H9G4W7"/>
<evidence type="ECO:0000259" key="6">
    <source>
        <dbReference type="Pfam" id="PF06803"/>
    </source>
</evidence>
<proteinExistence type="predicted"/>
<reference evidence="7 8" key="1">
    <citation type="submission" date="2016-10" db="EMBL/GenBank/DDBJ databases">
        <authorList>
            <person name="de Groot N.N."/>
        </authorList>
    </citation>
    <scope>NUCLEOTIDE SEQUENCE [LARGE SCALE GENOMIC DNA]</scope>
    <source>
        <strain evidence="7 8">DSM 15695</strain>
    </source>
</reference>
<dbReference type="OrthoDB" id="9800202at2"/>
<dbReference type="Proteomes" id="UP000198833">
    <property type="component" value="Unassembled WGS sequence"/>
</dbReference>
<comment type="subcellular location">
    <subcellularLocation>
        <location evidence="1">Endomembrane system</location>
        <topology evidence="1">Multi-pass membrane protein</topology>
    </subcellularLocation>
</comment>
<protein>
    <recommendedName>
        <fullName evidence="6">DUF1232 domain-containing protein</fullName>
    </recommendedName>
</protein>
<dbReference type="Pfam" id="PF06803">
    <property type="entry name" value="DUF1232"/>
    <property type="match status" value="1"/>
</dbReference>
<dbReference type="InterPro" id="IPR010652">
    <property type="entry name" value="DUF1232"/>
</dbReference>
<feature type="domain" description="DUF1232" evidence="6">
    <location>
        <begin position="29"/>
        <end position="63"/>
    </location>
</feature>
<keyword evidence="3 5" id="KW-1133">Transmembrane helix</keyword>
<keyword evidence="8" id="KW-1185">Reference proteome</keyword>
<gene>
    <name evidence="7" type="ORF">SAMN04488558_11125</name>
</gene>
<dbReference type="GO" id="GO:0012505">
    <property type="term" value="C:endomembrane system"/>
    <property type="evidence" value="ECO:0007669"/>
    <property type="project" value="UniProtKB-SubCell"/>
</dbReference>
<evidence type="ECO:0000256" key="3">
    <source>
        <dbReference type="ARBA" id="ARBA00022989"/>
    </source>
</evidence>
<name>A0A1H9G4W7_9LACT</name>
<evidence type="ECO:0000256" key="1">
    <source>
        <dbReference type="ARBA" id="ARBA00004127"/>
    </source>
</evidence>
<dbReference type="EMBL" id="FOEN01000011">
    <property type="protein sequence ID" value="SEQ44818.1"/>
    <property type="molecule type" value="Genomic_DNA"/>
</dbReference>
<evidence type="ECO:0000313" key="8">
    <source>
        <dbReference type="Proteomes" id="UP000198833"/>
    </source>
</evidence>
<evidence type="ECO:0000256" key="5">
    <source>
        <dbReference type="SAM" id="Phobius"/>
    </source>
</evidence>